<feature type="signal peptide" evidence="15">
    <location>
        <begin position="1"/>
        <end position="20"/>
    </location>
</feature>
<keyword evidence="3" id="KW-0945">Host-virus interaction</keyword>
<keyword evidence="3" id="KW-1090">Inhibition of host innate immune response by virus</keyword>
<proteinExistence type="predicted"/>
<keyword evidence="6" id="KW-1133">Transmembrane helix</keyword>
<keyword evidence="7" id="KW-1015">Disulfide bond</keyword>
<dbReference type="GeneID" id="108893753"/>
<evidence type="ECO:0000256" key="10">
    <source>
        <dbReference type="ARBA" id="ARBA00023258"/>
    </source>
</evidence>
<dbReference type="SMART" id="SM00409">
    <property type="entry name" value="IG"/>
    <property type="match status" value="1"/>
</dbReference>
<evidence type="ECO:0000256" key="2">
    <source>
        <dbReference type="ARBA" id="ARBA00022518"/>
    </source>
</evidence>
<evidence type="ECO:0000256" key="5">
    <source>
        <dbReference type="ARBA" id="ARBA00022830"/>
    </source>
</evidence>
<evidence type="ECO:0000256" key="11">
    <source>
        <dbReference type="ARBA" id="ARBA00023319"/>
    </source>
</evidence>
<evidence type="ECO:0000256" key="12">
    <source>
        <dbReference type="ARBA" id="ARBA00038761"/>
    </source>
</evidence>
<comment type="subcellular location">
    <subcellularLocation>
        <location evidence="1">Membrane</location>
        <topology evidence="1">Single-pass type I membrane protein</topology>
    </subcellularLocation>
</comment>
<evidence type="ECO:0000256" key="14">
    <source>
        <dbReference type="ARBA" id="ARBA00045444"/>
    </source>
</evidence>
<feature type="chain" id="PRO_5042564124" description="Soluble interferon alpha/beta receptor OPG204" evidence="15">
    <location>
        <begin position="21"/>
        <end position="150"/>
    </location>
</feature>
<accession>A0AAJ7Q623</accession>
<evidence type="ECO:0000256" key="15">
    <source>
        <dbReference type="SAM" id="SignalP"/>
    </source>
</evidence>
<dbReference type="InterPro" id="IPR013783">
    <property type="entry name" value="Ig-like_fold"/>
</dbReference>
<dbReference type="InterPro" id="IPR007110">
    <property type="entry name" value="Ig-like_dom"/>
</dbReference>
<comment type="subunit">
    <text evidence="12">Interacts with host IFNA1.</text>
</comment>
<dbReference type="AlphaFoldDB" id="A0AAJ7Q623"/>
<dbReference type="InterPro" id="IPR036179">
    <property type="entry name" value="Ig-like_dom_sf"/>
</dbReference>
<keyword evidence="8 18" id="KW-0675">Receptor</keyword>
<keyword evidence="2" id="KW-0244">Early protein</keyword>
<evidence type="ECO:0000256" key="6">
    <source>
        <dbReference type="ARBA" id="ARBA00022989"/>
    </source>
</evidence>
<keyword evidence="9" id="KW-0325">Glycoprotein</keyword>
<comment type="function">
    <text evidence="14">Counteracts the antiviral effects of host IFN-alpha/beta and key IFN-inducible proteins involved in viral RNA degradation suxh as host OAS1. Acts as a soluble IFN-alpha receptor and thus inhibits the interaction between host IFN-alpha and its receptor.</text>
</comment>
<dbReference type="Pfam" id="PF13927">
    <property type="entry name" value="Ig_3"/>
    <property type="match status" value="1"/>
</dbReference>
<evidence type="ECO:0000313" key="17">
    <source>
        <dbReference type="Proteomes" id="UP000694890"/>
    </source>
</evidence>
<name>A0AAJ7Q623_LATCA</name>
<evidence type="ECO:0000313" key="18">
    <source>
        <dbReference type="RefSeq" id="XP_018547594.1"/>
    </source>
</evidence>
<evidence type="ECO:0000256" key="8">
    <source>
        <dbReference type="ARBA" id="ARBA00023170"/>
    </source>
</evidence>
<keyword evidence="5" id="KW-1114">Inhibition of host interferon signaling pathway by virus</keyword>
<dbReference type="GO" id="GO:0016020">
    <property type="term" value="C:membrane"/>
    <property type="evidence" value="ECO:0007669"/>
    <property type="project" value="UniProtKB-SubCell"/>
</dbReference>
<protein>
    <recommendedName>
        <fullName evidence="13">Soluble interferon alpha/beta receptor OPG204</fullName>
    </recommendedName>
</protein>
<keyword evidence="11" id="KW-0393">Immunoglobulin domain</keyword>
<evidence type="ECO:0000256" key="1">
    <source>
        <dbReference type="ARBA" id="ARBA00004479"/>
    </source>
</evidence>
<dbReference type="Proteomes" id="UP000694890">
    <property type="component" value="Linkage group LG20"/>
</dbReference>
<dbReference type="RefSeq" id="XP_018547594.1">
    <property type="nucleotide sequence ID" value="XM_018692078.2"/>
</dbReference>
<reference evidence="18" key="1">
    <citation type="submission" date="2025-08" db="UniProtKB">
        <authorList>
            <consortium name="RefSeq"/>
        </authorList>
    </citation>
    <scope>IDENTIFICATION</scope>
    <source>
        <tissue evidence="18">Brain</tissue>
    </source>
</reference>
<dbReference type="Gene3D" id="2.60.40.10">
    <property type="entry name" value="Immunoglobulins"/>
    <property type="match status" value="1"/>
</dbReference>
<evidence type="ECO:0000256" key="7">
    <source>
        <dbReference type="ARBA" id="ARBA00023157"/>
    </source>
</evidence>
<dbReference type="InterPro" id="IPR015621">
    <property type="entry name" value="IL-1_rcpt_fam"/>
</dbReference>
<evidence type="ECO:0000256" key="3">
    <source>
        <dbReference type="ARBA" id="ARBA00022632"/>
    </source>
</evidence>
<gene>
    <name evidence="18" type="primary">LOC108893753</name>
</gene>
<dbReference type="KEGG" id="lcf:108893753"/>
<keyword evidence="6" id="KW-0472">Membrane</keyword>
<dbReference type="FunFam" id="2.60.40.10:FF:000284">
    <property type="entry name" value="interleukin-1 receptor accessory protein-like 1"/>
    <property type="match status" value="1"/>
</dbReference>
<evidence type="ECO:0000256" key="4">
    <source>
        <dbReference type="ARBA" id="ARBA00022692"/>
    </source>
</evidence>
<dbReference type="PROSITE" id="PS50835">
    <property type="entry name" value="IG_LIKE"/>
    <property type="match status" value="1"/>
</dbReference>
<keyword evidence="3" id="KW-0899">Viral immunoevasion</keyword>
<dbReference type="InterPro" id="IPR003599">
    <property type="entry name" value="Ig_sub"/>
</dbReference>
<organism evidence="17 18">
    <name type="scientific">Lates calcarifer</name>
    <name type="common">Barramundi</name>
    <name type="synonym">Holocentrus calcarifer</name>
    <dbReference type="NCBI Taxonomy" id="8187"/>
    <lineage>
        <taxon>Eukaryota</taxon>
        <taxon>Metazoa</taxon>
        <taxon>Chordata</taxon>
        <taxon>Craniata</taxon>
        <taxon>Vertebrata</taxon>
        <taxon>Euteleostomi</taxon>
        <taxon>Actinopterygii</taxon>
        <taxon>Neopterygii</taxon>
        <taxon>Teleostei</taxon>
        <taxon>Neoteleostei</taxon>
        <taxon>Acanthomorphata</taxon>
        <taxon>Carangaria</taxon>
        <taxon>Carangaria incertae sedis</taxon>
        <taxon>Centropomidae</taxon>
        <taxon>Lates</taxon>
    </lineage>
</organism>
<dbReference type="SUPFAM" id="SSF48726">
    <property type="entry name" value="Immunoglobulin"/>
    <property type="match status" value="1"/>
</dbReference>
<keyword evidence="4" id="KW-0812">Transmembrane</keyword>
<sequence length="150" mass="16502">MKLSSVVKALGSLCLLLADGLPVSEDRAPKIIAPDHNKMKTQPGQQLFLTCDAFTKSEDDATLIYWLVNDSFPEDLPSSDRIVEEEKSTLKDGAIRRRLQLKNVTSEDFKSSFTCVVMNTAGMDQRHIKLVATSGGSHGGKKRKHSVSIL</sequence>
<evidence type="ECO:0000256" key="13">
    <source>
        <dbReference type="ARBA" id="ARBA00041012"/>
    </source>
</evidence>
<dbReference type="PANTHER" id="PTHR11890:SF44">
    <property type="entry name" value="X-LINKED INTERLEUKIN-1 RECEPTOR ACCESSORY PROTEIN-LIKE 2"/>
    <property type="match status" value="1"/>
</dbReference>
<dbReference type="PANTHER" id="PTHR11890">
    <property type="entry name" value="INTERLEUKIN-1 RECEPTOR FAMILY MEMBER"/>
    <property type="match status" value="1"/>
</dbReference>
<evidence type="ECO:0000259" key="16">
    <source>
        <dbReference type="PROSITE" id="PS50835"/>
    </source>
</evidence>
<keyword evidence="10" id="KW-0922">Interferon antiviral system evasion</keyword>
<keyword evidence="15" id="KW-0732">Signal</keyword>
<evidence type="ECO:0000256" key="9">
    <source>
        <dbReference type="ARBA" id="ARBA00023180"/>
    </source>
</evidence>
<feature type="domain" description="Ig-like" evidence="16">
    <location>
        <begin position="29"/>
        <end position="131"/>
    </location>
</feature>